<reference evidence="1 2" key="1">
    <citation type="submission" date="2020-05" db="EMBL/GenBank/DDBJ databases">
        <title>Distinct polysaccharide utilization as determinants for interspecies competition between intestinal Prevotella spp.</title>
        <authorList>
            <person name="Galvez E.J.C."/>
            <person name="Iljazovic A."/>
            <person name="Strowig T."/>
        </authorList>
    </citation>
    <scope>NUCLEOTIDE SEQUENCE [LARGE SCALE GENOMIC DNA]</scope>
    <source>
        <strain evidence="1 2">PROD</strain>
    </source>
</reference>
<evidence type="ECO:0000313" key="2">
    <source>
        <dbReference type="Proteomes" id="UP001193734"/>
    </source>
</evidence>
<keyword evidence="1" id="KW-0067">ATP-binding</keyword>
<dbReference type="Proteomes" id="UP001193734">
    <property type="component" value="Unassembled WGS sequence"/>
</dbReference>
<sequence>MVTNIIEGNPTKKFFIEMITRDISIEDAIIDLLDNSIDGANRINPSNYSGLNIYLTVNKDYFEIKDNCGGFSIDTAKRYAFRFGRPEDAPKGNGTVGRFGIGMKRSLFKIGKNFIVESQSKQDAFKVEVDVDDWSKKVRTIKNEDGTSDIIDDWSFTYIEIPNTGKADGTSISITNLNSEVGNLFADEGFLTTLADNIQKLLNFSLQKGLTIHLNGKPLSGKRVELLLSNNTTPYHIEGIINNVRYKLIAGLGGIGEPKLSGWYIYCNNRLVLEADTSSITGWGVQPIPKWHINYVMFRGILFLDSEETLNLPLTTTKKGIDATSEVYKAILPLMKNGMIKVFEFLKKIPQMGDEANDYRTMLWENTSKIGAVELKALNFSNAAKIFIAPPLDTDIIARKKSTVRIAYDVAKQTAEAAKEHAEAKSYKELGETTFDYYLKLEEIANEECDGIEL</sequence>
<proteinExistence type="predicted"/>
<protein>
    <submittedName>
        <fullName evidence="1">ATP-binding protein</fullName>
    </submittedName>
</protein>
<dbReference type="Gene3D" id="3.30.565.10">
    <property type="entry name" value="Histidine kinase-like ATPase, C-terminal domain"/>
    <property type="match status" value="1"/>
</dbReference>
<accession>A0ABX2AZP5</accession>
<name>A0ABX2AZP5_9BACT</name>
<gene>
    <name evidence="1" type="ORF">HPS55_12640</name>
</gene>
<dbReference type="GeneID" id="82158616"/>
<keyword evidence="1" id="KW-0547">Nucleotide-binding</keyword>
<evidence type="ECO:0000313" key="1">
    <source>
        <dbReference type="EMBL" id="NPE15151.1"/>
    </source>
</evidence>
<dbReference type="RefSeq" id="WP_172324987.1">
    <property type="nucleotide sequence ID" value="NZ_CASGIA010000034.1"/>
</dbReference>
<organism evidence="1 2">
    <name type="scientific">Xylanibacter rodentium</name>
    <dbReference type="NCBI Taxonomy" id="2736289"/>
    <lineage>
        <taxon>Bacteria</taxon>
        <taxon>Pseudomonadati</taxon>
        <taxon>Bacteroidota</taxon>
        <taxon>Bacteroidia</taxon>
        <taxon>Bacteroidales</taxon>
        <taxon>Prevotellaceae</taxon>
        <taxon>Xylanibacter</taxon>
    </lineage>
</organism>
<dbReference type="EMBL" id="JABKKE010000028">
    <property type="protein sequence ID" value="NPE15151.1"/>
    <property type="molecule type" value="Genomic_DNA"/>
</dbReference>
<dbReference type="SUPFAM" id="SSF55874">
    <property type="entry name" value="ATPase domain of HSP90 chaperone/DNA topoisomerase II/histidine kinase"/>
    <property type="match status" value="1"/>
</dbReference>
<dbReference type="Pfam" id="PF13589">
    <property type="entry name" value="HATPase_c_3"/>
    <property type="match status" value="1"/>
</dbReference>
<keyword evidence="2" id="KW-1185">Reference proteome</keyword>
<dbReference type="GO" id="GO:0005524">
    <property type="term" value="F:ATP binding"/>
    <property type="evidence" value="ECO:0007669"/>
    <property type="project" value="UniProtKB-KW"/>
</dbReference>
<comment type="caution">
    <text evidence="1">The sequence shown here is derived from an EMBL/GenBank/DDBJ whole genome shotgun (WGS) entry which is preliminary data.</text>
</comment>
<dbReference type="InterPro" id="IPR036890">
    <property type="entry name" value="HATPase_C_sf"/>
</dbReference>